<name>M4T7K1_9TRYP</name>
<evidence type="ECO:0000259" key="9">
    <source>
        <dbReference type="Pfam" id="PF00913"/>
    </source>
</evidence>
<feature type="region of interest" description="Disordered" evidence="8">
    <location>
        <begin position="241"/>
        <end position="267"/>
    </location>
</feature>
<dbReference type="GO" id="GO:0005886">
    <property type="term" value="C:plasma membrane"/>
    <property type="evidence" value="ECO:0007669"/>
    <property type="project" value="UniProtKB-SubCell"/>
</dbReference>
<dbReference type="InterPro" id="IPR019609">
    <property type="entry name" value="Variant_surf_glycoprt_trypan_C"/>
</dbReference>
<dbReference type="Gene3D" id="1.10.470.10">
    <property type="entry name" value="Variant Surface Glycoprotein, subunit A, domain 2"/>
    <property type="match status" value="1"/>
</dbReference>
<evidence type="ECO:0000256" key="3">
    <source>
        <dbReference type="ARBA" id="ARBA00022475"/>
    </source>
</evidence>
<comment type="subcellular location">
    <subcellularLocation>
        <location evidence="2">Cell membrane</location>
        <topology evidence="2">Lipid-anchor</topology>
        <topology evidence="2">GPI-anchor</topology>
    </subcellularLocation>
</comment>
<keyword evidence="3" id="KW-1003">Cell membrane</keyword>
<dbReference type="Pfam" id="PF00913">
    <property type="entry name" value="Trypan_glycop"/>
    <property type="match status" value="1"/>
</dbReference>
<reference evidence="11" key="2">
    <citation type="journal article" date="2014" name="Mol. Biochem. Parasitol.">
        <title>Capturing the variant surface glycoprotein repertoire (the VSGnome) of Trypanosoma brucei Lister 427.</title>
        <authorList>
            <person name="Cross G.A."/>
            <person name="Kim H.S."/>
            <person name="Wickstead B."/>
        </authorList>
    </citation>
    <scope>NUCLEOTIDE SEQUENCE</scope>
    <source>
        <strain evidence="11">Lister 427</strain>
    </source>
</reference>
<keyword evidence="6" id="KW-0325">Glycoprotein</keyword>
<dbReference type="Gene3D" id="3.90.150.10">
    <property type="entry name" value="Variant Surface Glycoprotein, subunit A domain 1"/>
    <property type="match status" value="1"/>
</dbReference>
<evidence type="ECO:0000256" key="7">
    <source>
        <dbReference type="ARBA" id="ARBA00023288"/>
    </source>
</evidence>
<evidence type="ECO:0000256" key="2">
    <source>
        <dbReference type="ARBA" id="ARBA00004609"/>
    </source>
</evidence>
<evidence type="ECO:0000256" key="4">
    <source>
        <dbReference type="ARBA" id="ARBA00022622"/>
    </source>
</evidence>
<keyword evidence="5" id="KW-0472">Membrane</keyword>
<evidence type="ECO:0000256" key="5">
    <source>
        <dbReference type="ARBA" id="ARBA00023136"/>
    </source>
</evidence>
<evidence type="ECO:0000256" key="6">
    <source>
        <dbReference type="ARBA" id="ARBA00023180"/>
    </source>
</evidence>
<organism evidence="11">
    <name type="scientific">Trypanosoma brucei</name>
    <dbReference type="NCBI Taxonomy" id="5691"/>
    <lineage>
        <taxon>Eukaryota</taxon>
        <taxon>Discoba</taxon>
        <taxon>Euglenozoa</taxon>
        <taxon>Kinetoplastea</taxon>
        <taxon>Metakinetoplastina</taxon>
        <taxon>Trypanosomatida</taxon>
        <taxon>Trypanosomatidae</taxon>
        <taxon>Trypanosoma</taxon>
    </lineage>
</organism>
<proteinExistence type="predicted"/>
<reference evidence="11" key="1">
    <citation type="submission" date="2013-02" db="EMBL/GenBank/DDBJ databases">
        <authorList>
            <person name="Cross G.A.M."/>
            <person name="Kim H.-S."/>
            <person name="Wickstead B."/>
        </authorList>
    </citation>
    <scope>NUCLEOTIDE SEQUENCE</scope>
    <source>
        <strain evidence="11">Lister 427</strain>
    </source>
</reference>
<feature type="domain" description="Trypanosome variant surface glycoprotein A-type N-terminal" evidence="9">
    <location>
        <begin position="11"/>
        <end position="182"/>
    </location>
</feature>
<evidence type="ECO:0000259" key="10">
    <source>
        <dbReference type="Pfam" id="PF10659"/>
    </source>
</evidence>
<feature type="non-terminal residue" evidence="11">
    <location>
        <position position="1"/>
    </location>
</feature>
<accession>M4T7K1</accession>
<keyword evidence="7" id="KW-0449">Lipoprotein</keyword>
<evidence type="ECO:0000256" key="8">
    <source>
        <dbReference type="SAM" id="MobiDB-lite"/>
    </source>
</evidence>
<evidence type="ECO:0000313" key="11">
    <source>
        <dbReference type="EMBL" id="AGH58860.1"/>
    </source>
</evidence>
<dbReference type="Pfam" id="PF10659">
    <property type="entry name" value="Trypan_glycop_C"/>
    <property type="match status" value="1"/>
</dbReference>
<sequence>DKLTSRLTAEIATTTERNCRLLTLEASASYVDNAGATGTPTFAGGLITGTATGPTGVELTNMEPKSADNSLKVHYNAWQAIKSMPAKESEIKLVPLADLRSDIQFQSVFKELFGAADGESQQTTASRFEQIYGKDEQNFTKTYWNDVNKYTIKQKVGATPQETRLDTLSNPKDVTAILNAYEGQAARRQAEAIAAAKIKPNVITKTMEEVCAGLKGEEACKTNDNCKYGKEKCVLRANGEKEAGKEAGKANQETGGNEGKTECKKHDNKKDCEAENEGLADNAPRKCGWIDYVDGTGKLPKPECRSSSFFVNKQLALSMAYTFVSLI</sequence>
<evidence type="ECO:0000256" key="1">
    <source>
        <dbReference type="ARBA" id="ARBA00002523"/>
    </source>
</evidence>
<dbReference type="GO" id="GO:0098552">
    <property type="term" value="C:side of membrane"/>
    <property type="evidence" value="ECO:0007669"/>
    <property type="project" value="UniProtKB-KW"/>
</dbReference>
<protein>
    <submittedName>
        <fullName evidence="11">Variant surface glycoprotein 2125</fullName>
    </submittedName>
</protein>
<dbReference type="SUPFAM" id="SSF58087">
    <property type="entry name" value="Variant surface glycoprotein (N-terminal domain)"/>
    <property type="match status" value="1"/>
</dbReference>
<dbReference type="GO" id="GO:0042783">
    <property type="term" value="P:symbiont-mediated evasion of host immune response"/>
    <property type="evidence" value="ECO:0007669"/>
    <property type="project" value="InterPro"/>
</dbReference>
<dbReference type="InterPro" id="IPR001812">
    <property type="entry name" value="Trypano_VSG_A_N_dom"/>
</dbReference>
<dbReference type="EMBL" id="KC611429">
    <property type="protein sequence ID" value="AGH58860.1"/>
    <property type="molecule type" value="Genomic_DNA"/>
</dbReference>
<keyword evidence="4" id="KW-0336">GPI-anchor</keyword>
<dbReference type="AlphaFoldDB" id="M4T7K1"/>
<feature type="domain" description="Trypanosome variant surface glycoprotein C-terminal" evidence="10">
    <location>
        <begin position="211"/>
        <end position="326"/>
    </location>
</feature>
<comment type="function">
    <text evidence="1">VSG forms a coat on the surface of the parasite. The trypanosome evades the immune response of the host by expressing a series of antigenically distinct VSGs from an estimated 1000 VSG genes.</text>
</comment>